<dbReference type="Proteomes" id="UP000431922">
    <property type="component" value="Unassembled WGS sequence"/>
</dbReference>
<dbReference type="OrthoDB" id="5956991at2"/>
<keyword evidence="3" id="KW-1185">Reference proteome</keyword>
<gene>
    <name evidence="2" type="ORF">GRI65_07165</name>
</gene>
<feature type="chain" id="PRO_5032941486" evidence="1">
    <location>
        <begin position="23"/>
        <end position="141"/>
    </location>
</feature>
<evidence type="ECO:0000313" key="3">
    <source>
        <dbReference type="Proteomes" id="UP000431922"/>
    </source>
</evidence>
<keyword evidence="1" id="KW-0732">Signal</keyword>
<reference evidence="2 3" key="1">
    <citation type="submission" date="2019-12" db="EMBL/GenBank/DDBJ databases">
        <title>Genomic-based taxomic classification of the family Erythrobacteraceae.</title>
        <authorList>
            <person name="Xu L."/>
        </authorList>
    </citation>
    <scope>NUCLEOTIDE SEQUENCE [LARGE SCALE GENOMIC DNA]</scope>
    <source>
        <strain evidence="2 3">KCTC 42453</strain>
    </source>
</reference>
<feature type="signal peptide" evidence="1">
    <location>
        <begin position="1"/>
        <end position="22"/>
    </location>
</feature>
<name>A0A845AYY6_9SPHN</name>
<organism evidence="2 3">
    <name type="scientific">Allopontixanthobacter sediminis</name>
    <dbReference type="NCBI Taxonomy" id="1689985"/>
    <lineage>
        <taxon>Bacteria</taxon>
        <taxon>Pseudomonadati</taxon>
        <taxon>Pseudomonadota</taxon>
        <taxon>Alphaproteobacteria</taxon>
        <taxon>Sphingomonadales</taxon>
        <taxon>Erythrobacteraceae</taxon>
        <taxon>Allopontixanthobacter</taxon>
    </lineage>
</organism>
<dbReference type="RefSeq" id="WP_160755851.1">
    <property type="nucleotide sequence ID" value="NZ_WTYL01000002.1"/>
</dbReference>
<sequence length="141" mass="15307">MKPINQFAALAALTMLAAPAAAQEDAGTLTKGEVELAKLLEGRVAGEPQSCVRSLPSENINVIDGTALVVGRGKTIYVNVPQYPSSLDDDDVLLVRRFSGSQLCRLDQIETRDRFGGFYSGNVMLNDFVPYTRVEKRSDEG</sequence>
<dbReference type="AlphaFoldDB" id="A0A845AYY6"/>
<protein>
    <submittedName>
        <fullName evidence="2">Uncharacterized protein</fullName>
    </submittedName>
</protein>
<accession>A0A845AYY6</accession>
<evidence type="ECO:0000256" key="1">
    <source>
        <dbReference type="SAM" id="SignalP"/>
    </source>
</evidence>
<dbReference type="EMBL" id="WTYL01000002">
    <property type="protein sequence ID" value="MXP44231.1"/>
    <property type="molecule type" value="Genomic_DNA"/>
</dbReference>
<comment type="caution">
    <text evidence="2">The sequence shown here is derived from an EMBL/GenBank/DDBJ whole genome shotgun (WGS) entry which is preliminary data.</text>
</comment>
<proteinExistence type="predicted"/>
<evidence type="ECO:0000313" key="2">
    <source>
        <dbReference type="EMBL" id="MXP44231.1"/>
    </source>
</evidence>